<proteinExistence type="predicted"/>
<dbReference type="EMBL" id="JAHWZX010000007">
    <property type="protein sequence ID" value="MBW4331089.1"/>
    <property type="molecule type" value="Genomic_DNA"/>
</dbReference>
<dbReference type="InterPro" id="IPR005584">
    <property type="entry name" value="DNA_gyrase_inhibitor_YacG"/>
</dbReference>
<gene>
    <name evidence="1" type="primary">yacG</name>
    <name evidence="1" type="ORF">KY084_09415</name>
</gene>
<protein>
    <submittedName>
        <fullName evidence="1">DNA gyrase inhibitor YacG</fullName>
    </submittedName>
</protein>
<name>A0ABS6XLK0_9SPHN</name>
<keyword evidence="2" id="KW-1185">Reference proteome</keyword>
<dbReference type="RefSeq" id="WP_219238199.1">
    <property type="nucleotide sequence ID" value="NZ_JAHWZX010000007.1"/>
</dbReference>
<evidence type="ECO:0000313" key="2">
    <source>
        <dbReference type="Proteomes" id="UP001197214"/>
    </source>
</evidence>
<dbReference type="Pfam" id="PF03884">
    <property type="entry name" value="YacG"/>
    <property type="match status" value="1"/>
</dbReference>
<sequence>MSRHASPEKCPLCGAAVDSRYAPFCSRGCRDRDLLNWLGESYRVAGRPVDPEAFAFDETGLDTGRDPD</sequence>
<evidence type="ECO:0000313" key="1">
    <source>
        <dbReference type="EMBL" id="MBW4331089.1"/>
    </source>
</evidence>
<organism evidence="1 2">
    <name type="scientific">Stakelama flava</name>
    <dbReference type="NCBI Taxonomy" id="2860338"/>
    <lineage>
        <taxon>Bacteria</taxon>
        <taxon>Pseudomonadati</taxon>
        <taxon>Pseudomonadota</taxon>
        <taxon>Alphaproteobacteria</taxon>
        <taxon>Sphingomonadales</taxon>
        <taxon>Sphingomonadaceae</taxon>
        <taxon>Stakelama</taxon>
    </lineage>
</organism>
<accession>A0ABS6XLK0</accession>
<dbReference type="Proteomes" id="UP001197214">
    <property type="component" value="Unassembled WGS sequence"/>
</dbReference>
<comment type="caution">
    <text evidence="1">The sequence shown here is derived from an EMBL/GenBank/DDBJ whole genome shotgun (WGS) entry which is preliminary data.</text>
</comment>
<reference evidence="1 2" key="1">
    <citation type="submission" date="2021-07" db="EMBL/GenBank/DDBJ databases">
        <title>Stakelama flava sp. nov., a novel endophytic bacterium isolated from branch of Kandelia candel.</title>
        <authorList>
            <person name="Tuo L."/>
        </authorList>
    </citation>
    <scope>NUCLEOTIDE SEQUENCE [LARGE SCALE GENOMIC DNA]</scope>
    <source>
        <strain evidence="1 2">CBK3Z-3</strain>
    </source>
</reference>